<dbReference type="GO" id="GO:0005980">
    <property type="term" value="P:glycogen catabolic process"/>
    <property type="evidence" value="ECO:0007669"/>
    <property type="project" value="InterPro"/>
</dbReference>
<dbReference type="InterPro" id="IPR008928">
    <property type="entry name" value="6-hairpin_glycosidase_sf"/>
</dbReference>
<dbReference type="Gene3D" id="1.50.10.10">
    <property type="match status" value="1"/>
</dbReference>
<name>A0A1G5RRT2_PSEXY</name>
<dbReference type="FunFam" id="1.50.10.10:FF:000073">
    <property type="entry name" value="Glycogen debranching enzyme, hypothetical (TreX-like)"/>
    <property type="match status" value="1"/>
</dbReference>
<sequence length="702" mass="79484">MNFEYVFDKLNNYKANLYKEWLLTNGLGGYAGSTVIGAHMRTHQGYLIASLRPPVDRYLVFSKTNERLVCGSRIYDLTTAQHKGPYTSEFNQGNMHLKLFKYDGTITYIYEAGGMRLTKTISLVYGKNQCVIAYTLENNGPAAGVVITPLMNFREHGQHMTVDDLRWELPEEVFQEVRDEASGNIGFFYKPVGHSNVRISLMSAGCEMVKRNNIYDENMELQFELDNEADGLDCHLKPYDFVMEVEAGGVSRCSFVCTVDVRENVGKKRGAFEKLPAIEKDTAFIEIEKAKKRVADLIERAEFSEEDELAQLLTVAADQFIVDRRSTGQKTIMAGYPWFTDWGRDTMISFTGLCLETGRFEDAKSILLSFSKYIKNGLVPNMFPDDGKDPLYNTADASLWYFYAVYNYLKYVDTDEAWKFVEEEIYPGLQEIMGAYRKGTLFSIGMDDDALMRAGSGLDQVTWMDVRINDEVVTPRHGKPVEINALWYNALMTMEEISRGIARRTHNKPENYLAYAGGCSQLAMWVKEAFNEEFWYEEGGYLYDVVGDDFKDASLRPNQIFAVSLPFTMLDPAKEKSVVQVVKDRLYVGVGLRSLDVDDPQYVGVYQGALEKRDHAYHQGTAWGFLLGAFIESYLKVGGGSPQSIEEAKAFFEPVEKHLVQNCIGSISEIFDGDEPHPGRGCYAQAWSVGEVLRAYALLKSE</sequence>
<feature type="coiled-coil region" evidence="1">
    <location>
        <begin position="280"/>
        <end position="307"/>
    </location>
</feature>
<dbReference type="RefSeq" id="WP_090160822.1">
    <property type="nucleotide sequence ID" value="NZ_FMWK01000002.1"/>
</dbReference>
<dbReference type="SUPFAM" id="SSF48208">
    <property type="entry name" value="Six-hairpin glycosidases"/>
    <property type="match status" value="1"/>
</dbReference>
<dbReference type="EMBL" id="FMWK01000002">
    <property type="protein sequence ID" value="SCZ76696.1"/>
    <property type="molecule type" value="Genomic_DNA"/>
</dbReference>
<gene>
    <name evidence="4" type="ORF">SAMN02910350_00371</name>
</gene>
<dbReference type="InterPro" id="IPR024742">
    <property type="entry name" value="Glycogen_debranch_N"/>
</dbReference>
<feature type="domain" description="Glycogen debranching enzyme bacterial and archaeal type N-terminal" evidence="3">
    <location>
        <begin position="19"/>
        <end position="248"/>
    </location>
</feature>
<reference evidence="4 5" key="1">
    <citation type="submission" date="2016-10" db="EMBL/GenBank/DDBJ databases">
        <authorList>
            <person name="de Groot N.N."/>
        </authorList>
    </citation>
    <scope>NUCLEOTIDE SEQUENCE [LARGE SCALE GENOMIC DNA]</scope>
    <source>
        <strain evidence="4 5">DSM 10317</strain>
    </source>
</reference>
<dbReference type="AlphaFoldDB" id="A0A1G5RRT2"/>
<organism evidence="4 5">
    <name type="scientific">Pseudobutyrivibrio xylanivorans</name>
    <dbReference type="NCBI Taxonomy" id="185007"/>
    <lineage>
        <taxon>Bacteria</taxon>
        <taxon>Bacillati</taxon>
        <taxon>Bacillota</taxon>
        <taxon>Clostridia</taxon>
        <taxon>Lachnospirales</taxon>
        <taxon>Lachnospiraceae</taxon>
        <taxon>Pseudobutyrivibrio</taxon>
    </lineage>
</organism>
<dbReference type="PANTHER" id="PTHR10569:SF2">
    <property type="entry name" value="GLYCOGEN DEBRANCHING ENZYME"/>
    <property type="match status" value="1"/>
</dbReference>
<dbReference type="InterPro" id="IPR032790">
    <property type="entry name" value="GDE_C"/>
</dbReference>
<dbReference type="InterPro" id="IPR010401">
    <property type="entry name" value="AGL/Gdb1"/>
</dbReference>
<evidence type="ECO:0000256" key="1">
    <source>
        <dbReference type="SAM" id="Coils"/>
    </source>
</evidence>
<accession>A0A1G5RRT2</accession>
<dbReference type="Proteomes" id="UP000199428">
    <property type="component" value="Unassembled WGS sequence"/>
</dbReference>
<evidence type="ECO:0000313" key="4">
    <source>
        <dbReference type="EMBL" id="SCZ76696.1"/>
    </source>
</evidence>
<dbReference type="PANTHER" id="PTHR10569">
    <property type="entry name" value="GLYCOGEN DEBRANCHING ENZYME"/>
    <property type="match status" value="1"/>
</dbReference>
<dbReference type="InterPro" id="IPR012341">
    <property type="entry name" value="6hp_glycosidase-like_sf"/>
</dbReference>
<dbReference type="GO" id="GO:0004134">
    <property type="term" value="F:4-alpha-glucanotransferase activity"/>
    <property type="evidence" value="ECO:0007669"/>
    <property type="project" value="InterPro"/>
</dbReference>
<evidence type="ECO:0000259" key="3">
    <source>
        <dbReference type="Pfam" id="PF12439"/>
    </source>
</evidence>
<dbReference type="Pfam" id="PF06202">
    <property type="entry name" value="GDE_C"/>
    <property type="match status" value="1"/>
</dbReference>
<evidence type="ECO:0000259" key="2">
    <source>
        <dbReference type="Pfam" id="PF06202"/>
    </source>
</evidence>
<dbReference type="GO" id="GO:0004135">
    <property type="term" value="F:amylo-alpha-1,6-glucosidase activity"/>
    <property type="evidence" value="ECO:0007669"/>
    <property type="project" value="InterPro"/>
</dbReference>
<feature type="domain" description="Glycogen debranching enzyme C-terminal" evidence="2">
    <location>
        <begin position="316"/>
        <end position="694"/>
    </location>
</feature>
<keyword evidence="1" id="KW-0175">Coiled coil</keyword>
<protein>
    <submittedName>
        <fullName evidence="4">Glycogen debranching enzyme, putative</fullName>
    </submittedName>
</protein>
<dbReference type="Pfam" id="PF12439">
    <property type="entry name" value="GDE_N"/>
    <property type="match status" value="1"/>
</dbReference>
<evidence type="ECO:0000313" key="5">
    <source>
        <dbReference type="Proteomes" id="UP000199428"/>
    </source>
</evidence>
<proteinExistence type="predicted"/>